<dbReference type="EMBL" id="HF951689">
    <property type="protein sequence ID" value="CCW34966.1"/>
    <property type="molecule type" value="Genomic_DNA"/>
</dbReference>
<dbReference type="GO" id="GO:0006935">
    <property type="term" value="P:chemotaxis"/>
    <property type="evidence" value="ECO:0007669"/>
    <property type="project" value="UniProtKB-KW"/>
</dbReference>
<dbReference type="STRING" id="454171.CP488_00011"/>
<keyword evidence="10" id="KW-1006">Bacterial flagellum protein export</keyword>
<keyword evidence="5" id="KW-1003">Cell membrane</keyword>
<dbReference type="Gene3D" id="1.10.287.1700">
    <property type="match status" value="1"/>
</dbReference>
<keyword evidence="11" id="KW-0175">Coiled coil</keyword>
<dbReference type="GO" id="GO:0044781">
    <property type="term" value="P:bacterial-type flagellum organization"/>
    <property type="evidence" value="ECO:0007669"/>
    <property type="project" value="UniProtKB-KW"/>
</dbReference>
<keyword evidence="12" id="KW-0969">Cilium</keyword>
<proteinExistence type="inferred from homology"/>
<evidence type="ECO:0000256" key="5">
    <source>
        <dbReference type="ARBA" id="ARBA00022475"/>
    </source>
</evidence>
<dbReference type="InParanoid" id="S0ETS1"/>
<dbReference type="RefSeq" id="WP_016482511.1">
    <property type="nucleotide sequence ID" value="NC_021487.1"/>
</dbReference>
<name>S0ETS1_CHTCT</name>
<protein>
    <recommendedName>
        <fullName evidence="3">Flagellar FliJ protein</fullName>
    </recommendedName>
</protein>
<sequence length="160" mass="18688">MRRFTFRLQTVLNYRHTIEQLREQEFTAAQGRLVLVQAHLAQLRAEFQQTLALRPGALPGERFDAASIADRERYLQTLQTAIEEQQRRLDAAQIVVEEKRTALVEARRAREVVEQLYNKELANYKLQLLQLEQKMMDDLATTRHHLPHPLSPPIHQEEAA</sequence>
<keyword evidence="9" id="KW-0472">Membrane</keyword>
<dbReference type="OrthoDB" id="1727315at2"/>
<organism evidence="12 13">
    <name type="scientific">Chthonomonas calidirosea (strain DSM 23976 / ICMP 18418 / T49)</name>
    <dbReference type="NCBI Taxonomy" id="1303518"/>
    <lineage>
        <taxon>Bacteria</taxon>
        <taxon>Bacillati</taxon>
        <taxon>Armatimonadota</taxon>
        <taxon>Chthonomonadia</taxon>
        <taxon>Chthonomonadales</taxon>
        <taxon>Chthonomonadaceae</taxon>
        <taxon>Chthonomonas</taxon>
    </lineage>
</organism>
<dbReference type="NCBIfam" id="TIGR02473">
    <property type="entry name" value="flagell_FliJ"/>
    <property type="match status" value="1"/>
</dbReference>
<feature type="coiled-coil region" evidence="11">
    <location>
        <begin position="68"/>
        <end position="134"/>
    </location>
</feature>
<comment type="subcellular location">
    <subcellularLocation>
        <location evidence="1">Cell membrane</location>
        <topology evidence="1">Peripheral membrane protein</topology>
        <orientation evidence="1">Cytoplasmic side</orientation>
    </subcellularLocation>
</comment>
<dbReference type="AlphaFoldDB" id="S0ETS1"/>
<evidence type="ECO:0000256" key="3">
    <source>
        <dbReference type="ARBA" id="ARBA00020392"/>
    </source>
</evidence>
<comment type="similarity">
    <text evidence="2">Belongs to the FliJ family.</text>
</comment>
<dbReference type="GO" id="GO:0005886">
    <property type="term" value="C:plasma membrane"/>
    <property type="evidence" value="ECO:0007669"/>
    <property type="project" value="UniProtKB-SubCell"/>
</dbReference>
<evidence type="ECO:0000256" key="1">
    <source>
        <dbReference type="ARBA" id="ARBA00004413"/>
    </source>
</evidence>
<dbReference type="Proteomes" id="UP000014227">
    <property type="component" value="Chromosome I"/>
</dbReference>
<evidence type="ECO:0000313" key="13">
    <source>
        <dbReference type="Proteomes" id="UP000014227"/>
    </source>
</evidence>
<dbReference type="GO" id="GO:0015031">
    <property type="term" value="P:protein transport"/>
    <property type="evidence" value="ECO:0007669"/>
    <property type="project" value="UniProtKB-KW"/>
</dbReference>
<keyword evidence="13" id="KW-1185">Reference proteome</keyword>
<evidence type="ECO:0000256" key="8">
    <source>
        <dbReference type="ARBA" id="ARBA00022927"/>
    </source>
</evidence>
<accession>S0ETS1</accession>
<dbReference type="KEGG" id="ccz:CCALI_01147"/>
<dbReference type="eggNOG" id="COG2882">
    <property type="taxonomic scope" value="Bacteria"/>
</dbReference>
<dbReference type="GO" id="GO:0009288">
    <property type="term" value="C:bacterial-type flagellum"/>
    <property type="evidence" value="ECO:0007669"/>
    <property type="project" value="InterPro"/>
</dbReference>
<evidence type="ECO:0000256" key="11">
    <source>
        <dbReference type="SAM" id="Coils"/>
    </source>
</evidence>
<evidence type="ECO:0000256" key="2">
    <source>
        <dbReference type="ARBA" id="ARBA00010004"/>
    </source>
</evidence>
<dbReference type="InterPro" id="IPR012823">
    <property type="entry name" value="Flagell_FliJ"/>
</dbReference>
<evidence type="ECO:0000256" key="9">
    <source>
        <dbReference type="ARBA" id="ARBA00023136"/>
    </source>
</evidence>
<dbReference type="Pfam" id="PF02050">
    <property type="entry name" value="FliJ"/>
    <property type="match status" value="1"/>
</dbReference>
<keyword evidence="12" id="KW-0282">Flagellum</keyword>
<keyword evidence="4" id="KW-0813">Transport</keyword>
<keyword evidence="6" id="KW-0145">Chemotaxis</keyword>
<dbReference type="PATRIC" id="fig|1303518.3.peg.1167"/>
<evidence type="ECO:0000256" key="6">
    <source>
        <dbReference type="ARBA" id="ARBA00022500"/>
    </source>
</evidence>
<evidence type="ECO:0000256" key="7">
    <source>
        <dbReference type="ARBA" id="ARBA00022795"/>
    </source>
</evidence>
<reference evidence="13" key="1">
    <citation type="submission" date="2013-03" db="EMBL/GenBank/DDBJ databases">
        <title>Genome sequence of Chthonomonas calidirosea, the first sequenced genome from the Armatimonadetes phylum (formally candidate division OP10).</title>
        <authorList>
            <person name="Lee K.C.Y."/>
            <person name="Morgan X.C."/>
            <person name="Dunfield P.F."/>
            <person name="Tamas I."/>
            <person name="Houghton K.M."/>
            <person name="Vyssotski M."/>
            <person name="Ryan J.L.J."/>
            <person name="Lagutin K."/>
            <person name="McDonald I.R."/>
            <person name="Stott M.B."/>
        </authorList>
    </citation>
    <scope>NUCLEOTIDE SEQUENCE [LARGE SCALE GENOMIC DNA]</scope>
    <source>
        <strain evidence="13">DSM 23976 / ICMP 18418 / T49</strain>
    </source>
</reference>
<keyword evidence="7" id="KW-1005">Bacterial flagellum biogenesis</keyword>
<dbReference type="GO" id="GO:0071973">
    <property type="term" value="P:bacterial-type flagellum-dependent cell motility"/>
    <property type="evidence" value="ECO:0007669"/>
    <property type="project" value="InterPro"/>
</dbReference>
<dbReference type="InterPro" id="IPR053716">
    <property type="entry name" value="Flag_assembly_chemotaxis_eff"/>
</dbReference>
<keyword evidence="8" id="KW-0653">Protein transport</keyword>
<evidence type="ECO:0000256" key="4">
    <source>
        <dbReference type="ARBA" id="ARBA00022448"/>
    </source>
</evidence>
<gene>
    <name evidence="12" type="ORF">CCALI_01147</name>
</gene>
<dbReference type="HOGENOM" id="CLU_139638_5_0_0"/>
<evidence type="ECO:0000256" key="10">
    <source>
        <dbReference type="ARBA" id="ARBA00023225"/>
    </source>
</evidence>
<keyword evidence="12" id="KW-0966">Cell projection</keyword>
<evidence type="ECO:0000313" key="12">
    <source>
        <dbReference type="EMBL" id="CCW34966.1"/>
    </source>
</evidence>